<evidence type="ECO:0000313" key="3">
    <source>
        <dbReference type="Proteomes" id="UP000004221"/>
    </source>
</evidence>
<dbReference type="InterPro" id="IPR004291">
    <property type="entry name" value="Transposase_IS66_central"/>
</dbReference>
<dbReference type="Pfam" id="PF03050">
    <property type="entry name" value="DDE_Tnp_IS66"/>
    <property type="match status" value="1"/>
</dbReference>
<protein>
    <recommendedName>
        <fullName evidence="1">Transposase IS66 central domain-containing protein</fullName>
    </recommendedName>
</protein>
<feature type="domain" description="Transposase IS66 central" evidence="1">
    <location>
        <begin position="2"/>
        <end position="98"/>
    </location>
</feature>
<organism evidence="2 3">
    <name type="scientific">Nitrolancea hollandica Lb</name>
    <dbReference type="NCBI Taxonomy" id="1129897"/>
    <lineage>
        <taxon>Bacteria</taxon>
        <taxon>Pseudomonadati</taxon>
        <taxon>Thermomicrobiota</taxon>
        <taxon>Thermomicrobia</taxon>
        <taxon>Sphaerobacterales</taxon>
        <taxon>Sphaerobacterineae</taxon>
        <taxon>Sphaerobacteraceae</taxon>
        <taxon>Nitrolancea</taxon>
    </lineage>
</organism>
<dbReference type="EMBL" id="CAGS01000332">
    <property type="protein sequence ID" value="CCF84803.1"/>
    <property type="molecule type" value="Genomic_DNA"/>
</dbReference>
<evidence type="ECO:0000259" key="1">
    <source>
        <dbReference type="Pfam" id="PF03050"/>
    </source>
</evidence>
<evidence type="ECO:0000313" key="2">
    <source>
        <dbReference type="EMBL" id="CCF84803.1"/>
    </source>
</evidence>
<dbReference type="RefSeq" id="WP_008479248.1">
    <property type="nucleotide sequence ID" value="NZ_CAGS01000332.1"/>
</dbReference>
<dbReference type="AlphaFoldDB" id="I4EJE1"/>
<comment type="caution">
    <text evidence="2">The sequence shown here is derived from an EMBL/GenBank/DDBJ whole genome shotgun (WGS) entry which is preliminary data.</text>
</comment>
<accession>I4EJE1</accession>
<reference evidence="2 3" key="1">
    <citation type="journal article" date="2012" name="ISME J.">
        <title>Nitrification expanded: discovery, physiology and genomics of a nitrite-oxidizing bacterium from the phylum Chloroflexi.</title>
        <authorList>
            <person name="Sorokin D.Y."/>
            <person name="Lucker S."/>
            <person name="Vejmelkova D."/>
            <person name="Kostrikina N.A."/>
            <person name="Kleerebezem R."/>
            <person name="Rijpstra W.I."/>
            <person name="Damste J.S."/>
            <person name="Le Paslier D."/>
            <person name="Muyzer G."/>
            <person name="Wagner M."/>
            <person name="van Loosdrecht M.C."/>
            <person name="Daims H."/>
        </authorList>
    </citation>
    <scope>NUCLEOTIDE SEQUENCE [LARGE SCALE GENOMIC DNA]</scope>
    <source>
        <strain evidence="3">none</strain>
    </source>
</reference>
<name>I4EJE1_9BACT</name>
<keyword evidence="3" id="KW-1185">Reference proteome</keyword>
<proteinExistence type="predicted"/>
<dbReference type="Proteomes" id="UP000004221">
    <property type="component" value="Unassembled WGS sequence"/>
</dbReference>
<sequence length="157" mass="17884">MVHADEPGWREKGGNGWHRTVSTPGVRHFHYDRSRAGAVVEAVLGTDYRGTLVSDCYSAYNIHVGSHQRCWVHLLHDIHDLCVAHPEDSDLAVWAQAVHPAAAQLTGPLIAQRWLRECSRRCCGAHSLRDRSCRTKLCRLWPARRRPADKLRHQDEL</sequence>
<gene>
    <name evidence="2" type="ORF">NITHO_3980002</name>
</gene>